<evidence type="ECO:0000256" key="1">
    <source>
        <dbReference type="ARBA" id="ARBA00022741"/>
    </source>
</evidence>
<sequence length="721" mass="79177">MAYQRGSFNGIGFVFDLSCPYGFVDIDGCLVAGDTTFTDVDRGNAALSLINAGAAWERSQSDTGLHIIGRVDKLLTAGKAIRWPGWEFYREKRFCAFGPTGWQGDPDTDITNLMLGIAPSTAPSSAVAVEALPDGPRPEWTLEHLGDDEIVKKMLNQRPNDAAMWGTGADIRDLWHGNESNLLKSYPNTAGDDIDRNVCDLALMGSVAFYAGCDPKRMERIFGMSALGKRDKWVKRADYRAMTISKAIAGCTTVYSVPQSALTIDAKPLDGEIVAAGDPLPIAELSHVELADAAVHFLGPRWRYVPAWKQWYRFGADGWREDTSIHHEVGNLCQSAARKKELATEGTKRSIANFGTISGVTKLAQANPAMIAQPDDFDADPWILATPNGLVDLRNGEVRPARPEDLTTMLTAVAPAEAEDCPRWHQFIAEATGGDRDLAIYLQKLAGYALTGIASEQQLWVFTGQGGNGKGTLTQTIQRLLGSYAKEATPETFVNTRNSQHLAFIASLHRRRFVSVAEMPRGVSWNLQRIQSFTGGDAVEANFMAGNPFTFVPQFTLVISANEPPTLSAADNAVRRRFRFVPFDHTPAQRDRDLGEKLKAEWPGILRWAINGCIAWQRDGLNPPPAVTLATDEQIDGDDYIGQWLHDESIIAPGAWASNRTIHESYSCWARDNGGPEMSMNSLGRRLRGYKLLKGFGGRDGKQRGWIGRTFKLPIYVANAA</sequence>
<evidence type="ECO:0000256" key="2">
    <source>
        <dbReference type="ARBA" id="ARBA00022801"/>
    </source>
</evidence>
<keyword evidence="1" id="KW-0547">Nucleotide-binding</keyword>
<dbReference type="SUPFAM" id="SSF52540">
    <property type="entry name" value="P-loop containing nucleoside triphosphate hydrolases"/>
    <property type="match status" value="1"/>
</dbReference>
<dbReference type="InterPro" id="IPR045455">
    <property type="entry name" value="NrS-1_pol-like_helicase"/>
</dbReference>
<comment type="caution">
    <text evidence="5">The sequence shown here is derived from an EMBL/GenBank/DDBJ whole genome shotgun (WGS) entry which is preliminary data.</text>
</comment>
<keyword evidence="6" id="KW-1185">Reference proteome</keyword>
<dbReference type="PANTHER" id="PTHR35372:SF2">
    <property type="entry name" value="SF3 HELICASE DOMAIN-CONTAINING PROTEIN"/>
    <property type="match status" value="1"/>
</dbReference>
<dbReference type="SMART" id="SM00885">
    <property type="entry name" value="D5_N"/>
    <property type="match status" value="1"/>
</dbReference>
<dbReference type="PANTHER" id="PTHR35372">
    <property type="entry name" value="ATP BINDING PROTEIN-RELATED"/>
    <property type="match status" value="1"/>
</dbReference>
<dbReference type="PROSITE" id="PS51206">
    <property type="entry name" value="SF3_HELICASE_1"/>
    <property type="match status" value="1"/>
</dbReference>
<dbReference type="InterPro" id="IPR027417">
    <property type="entry name" value="P-loop_NTPase"/>
</dbReference>
<evidence type="ECO:0000313" key="5">
    <source>
        <dbReference type="EMBL" id="MEX4007683.1"/>
    </source>
</evidence>
<evidence type="ECO:0000256" key="3">
    <source>
        <dbReference type="ARBA" id="ARBA00022840"/>
    </source>
</evidence>
<evidence type="ECO:0000259" key="4">
    <source>
        <dbReference type="PROSITE" id="PS51206"/>
    </source>
</evidence>
<dbReference type="Pfam" id="PF19263">
    <property type="entry name" value="DUF5906"/>
    <property type="match status" value="1"/>
</dbReference>
<accession>A0ABV3WSN9</accession>
<reference evidence="5 6" key="1">
    <citation type="submission" date="2024-01" db="EMBL/GenBank/DDBJ databases">
        <title>New evidence supports the origin of RcGTA from prophage.</title>
        <authorList>
            <person name="Xu Y."/>
            <person name="Liu B."/>
            <person name="Chen F."/>
        </authorList>
    </citation>
    <scope>NUCLEOTIDE SEQUENCE [LARGE SCALE GENOMIC DNA]</scope>
    <source>
        <strain evidence="5 6">CBW1107-2</strain>
    </source>
</reference>
<organism evidence="5 6">
    <name type="scientific">Neoaquamicrobium sediminum</name>
    <dbReference type="NCBI Taxonomy" id="1849104"/>
    <lineage>
        <taxon>Bacteria</taxon>
        <taxon>Pseudomonadati</taxon>
        <taxon>Pseudomonadota</taxon>
        <taxon>Alphaproteobacteria</taxon>
        <taxon>Hyphomicrobiales</taxon>
        <taxon>Phyllobacteriaceae</taxon>
        <taxon>Neoaquamicrobium</taxon>
    </lineage>
</organism>
<evidence type="ECO:0000313" key="6">
    <source>
        <dbReference type="Proteomes" id="UP001559025"/>
    </source>
</evidence>
<proteinExistence type="predicted"/>
<dbReference type="Pfam" id="PF08706">
    <property type="entry name" value="D5_N"/>
    <property type="match status" value="1"/>
</dbReference>
<protein>
    <submittedName>
        <fullName evidence="5">Phage/plasmid primase, P4 family</fullName>
    </submittedName>
</protein>
<keyword evidence="2" id="KW-0378">Hydrolase</keyword>
<dbReference type="EMBL" id="JAZHFV010000002">
    <property type="protein sequence ID" value="MEX4007683.1"/>
    <property type="molecule type" value="Genomic_DNA"/>
</dbReference>
<feature type="domain" description="SF3 helicase" evidence="4">
    <location>
        <begin position="437"/>
        <end position="596"/>
    </location>
</feature>
<dbReference type="Gene3D" id="3.40.50.300">
    <property type="entry name" value="P-loop containing nucleotide triphosphate hydrolases"/>
    <property type="match status" value="1"/>
</dbReference>
<dbReference type="InterPro" id="IPR014015">
    <property type="entry name" value="Helicase_SF3_DNA-vir"/>
</dbReference>
<dbReference type="InterPro" id="IPR051620">
    <property type="entry name" value="ORF904-like_C"/>
</dbReference>
<dbReference type="NCBIfam" id="TIGR01613">
    <property type="entry name" value="primase_Cterm"/>
    <property type="match status" value="1"/>
</dbReference>
<gene>
    <name evidence="5" type="ORF">V1479_10245</name>
</gene>
<dbReference type="InterPro" id="IPR054468">
    <property type="entry name" value="NrSPol-like_HBD"/>
</dbReference>
<dbReference type="InterPro" id="IPR006500">
    <property type="entry name" value="Helicase_put_C_phage/plasmid"/>
</dbReference>
<name>A0ABV3WSN9_9HYPH</name>
<keyword evidence="3" id="KW-0067">ATP-binding</keyword>
<dbReference type="RefSeq" id="WP_368802792.1">
    <property type="nucleotide sequence ID" value="NZ_JAZHFV010000002.1"/>
</dbReference>
<dbReference type="InterPro" id="IPR014818">
    <property type="entry name" value="Phage/plasmid_primase_P4_C"/>
</dbReference>
<dbReference type="Proteomes" id="UP001559025">
    <property type="component" value="Unassembled WGS sequence"/>
</dbReference>
<dbReference type="Pfam" id="PF22763">
    <property type="entry name" value="NrS1-1_pol-like_HBD"/>
    <property type="match status" value="1"/>
</dbReference>